<name>A0ABS7WTF8_9BACT</name>
<feature type="signal peptide" evidence="6">
    <location>
        <begin position="1"/>
        <end position="25"/>
    </location>
</feature>
<evidence type="ECO:0000256" key="4">
    <source>
        <dbReference type="ARBA" id="ARBA00023139"/>
    </source>
</evidence>
<dbReference type="InterPro" id="IPR008874">
    <property type="entry name" value="TraT_complement-R"/>
</dbReference>
<evidence type="ECO:0000256" key="3">
    <source>
        <dbReference type="ARBA" id="ARBA00023136"/>
    </source>
</evidence>
<dbReference type="PROSITE" id="PS51257">
    <property type="entry name" value="PROKAR_LIPOPROTEIN"/>
    <property type="match status" value="1"/>
</dbReference>
<accession>A0ABS7WTF8</accession>
<proteinExistence type="predicted"/>
<dbReference type="PIRSF" id="PIRSF002859">
    <property type="entry name" value="Lipo_traT"/>
    <property type="match status" value="1"/>
</dbReference>
<evidence type="ECO:0000313" key="7">
    <source>
        <dbReference type="EMBL" id="MBZ7988066.1"/>
    </source>
</evidence>
<keyword evidence="5" id="KW-0449">Lipoprotein</keyword>
<dbReference type="Pfam" id="PF05818">
    <property type="entry name" value="TraT"/>
    <property type="match status" value="1"/>
</dbReference>
<keyword evidence="4" id="KW-0564">Palmitate</keyword>
<feature type="chain" id="PRO_5046779518" evidence="6">
    <location>
        <begin position="26"/>
        <end position="257"/>
    </location>
</feature>
<dbReference type="Proteomes" id="UP000786183">
    <property type="component" value="Unassembled WGS sequence"/>
</dbReference>
<reference evidence="7 8" key="1">
    <citation type="submission" date="2020-07" db="EMBL/GenBank/DDBJ databases">
        <title>Transfer of Campylobacter canadensis to the novel genus Avispirillum gen. nov., that also includes two novel species recovered from migratory waterfowl: Avispirillum anseris sp. nov. and Avispirillum brantae sp. nov.</title>
        <authorList>
            <person name="Miller W.G."/>
            <person name="Chapman M.H."/>
            <person name="Yee E."/>
            <person name="Inglis G.D."/>
        </authorList>
    </citation>
    <scope>NUCLEOTIDE SEQUENCE [LARGE SCALE GENOMIC DNA]</scope>
    <source>
        <strain evidence="7 8">L283</strain>
    </source>
</reference>
<keyword evidence="8" id="KW-1185">Reference proteome</keyword>
<evidence type="ECO:0000256" key="1">
    <source>
        <dbReference type="ARBA" id="ARBA00004459"/>
    </source>
</evidence>
<evidence type="ECO:0000313" key="8">
    <source>
        <dbReference type="Proteomes" id="UP000786183"/>
    </source>
</evidence>
<keyword evidence="3" id="KW-0472">Membrane</keyword>
<evidence type="ECO:0000256" key="5">
    <source>
        <dbReference type="ARBA" id="ARBA00023288"/>
    </source>
</evidence>
<evidence type="ECO:0000256" key="6">
    <source>
        <dbReference type="SAM" id="SignalP"/>
    </source>
</evidence>
<gene>
    <name evidence="7" type="ORF">AVCANL283_08170</name>
</gene>
<comment type="subcellular location">
    <subcellularLocation>
        <location evidence="1">Cell outer membrane</location>
        <topology evidence="1">Lipid-anchor</topology>
    </subcellularLocation>
</comment>
<protein>
    <submittedName>
        <fullName evidence="7">Complement resistance protein TraT</fullName>
    </submittedName>
</protein>
<dbReference type="RefSeq" id="WP_172234069.1">
    <property type="nucleotide sequence ID" value="NZ_CP035946.1"/>
</dbReference>
<comment type="caution">
    <text evidence="7">The sequence shown here is derived from an EMBL/GenBank/DDBJ whole genome shotgun (WGS) entry which is preliminary data.</text>
</comment>
<evidence type="ECO:0000256" key="2">
    <source>
        <dbReference type="ARBA" id="ARBA00022729"/>
    </source>
</evidence>
<organism evidence="7 8">
    <name type="scientific">Campylobacter canadensis</name>
    <dbReference type="NCBI Taxonomy" id="449520"/>
    <lineage>
        <taxon>Bacteria</taxon>
        <taxon>Pseudomonadati</taxon>
        <taxon>Campylobacterota</taxon>
        <taxon>Epsilonproteobacteria</taxon>
        <taxon>Campylobacterales</taxon>
        <taxon>Campylobacteraceae</taxon>
        <taxon>Campylobacter</taxon>
    </lineage>
</organism>
<keyword evidence="2 6" id="KW-0732">Signal</keyword>
<dbReference type="EMBL" id="JACGBB010000028">
    <property type="protein sequence ID" value="MBZ7988066.1"/>
    <property type="molecule type" value="Genomic_DNA"/>
</dbReference>
<sequence>MKSSVKIILSSILAATLLTGCLTMSLQTSSTMTKSIFIDPVAKNKRIIFLNIKNTSGHDVNLEPKLRNALLAKGYTIVDDPDAATYILSTNILYCDKKQENNVGKGVAAGAVGGAAVSGYNGGGAGGVIAAGAAGSLVGGLIGKLTEDTIWQMQVDINIKQRANGKVLTSNQNVSGQASVKDSKATGFINSLGGDVRGTKVGQFNSNQVDTANQTYESNFIEKSTIIFAEAVKTGLKLPEATPILEDKIAGQIAGLF</sequence>